<dbReference type="Proteomes" id="UP000215374">
    <property type="component" value="Chromosome 1"/>
</dbReference>
<evidence type="ECO:0000313" key="5">
    <source>
        <dbReference type="Proteomes" id="UP000215374"/>
    </source>
</evidence>
<name>A0A076NQ38_9CORY</name>
<accession>A0A076NQ38</accession>
<dbReference type="EMBL" id="CP009211">
    <property type="protein sequence ID" value="AIJ34306.1"/>
    <property type="molecule type" value="Genomic_DNA"/>
</dbReference>
<evidence type="ECO:0000313" key="4">
    <source>
        <dbReference type="Proteomes" id="UP000028780"/>
    </source>
</evidence>
<sequence length="97" mass="11511">MPHTDPDQSASGKRAQKLIDADAPNAELQELINELEETTHILRNELEVREKTDHERLTPEQLEELNRIPQYLELTRPRWRDVLNLFRELRDEASKKK</sequence>
<dbReference type="EMBL" id="LT906467">
    <property type="protein sequence ID" value="SNV84572.1"/>
    <property type="molecule type" value="Genomic_DNA"/>
</dbReference>
<proteinExistence type="predicted"/>
<reference evidence="2 4" key="1">
    <citation type="submission" date="2014-08" db="EMBL/GenBank/DDBJ databases">
        <title>Complete genome sequence of Corynebacterium imitans DSM 44264, isolated from a five-month-old boy with suspected pharyngeal diphtheria.</title>
        <authorList>
            <person name="Mollmann S."/>
            <person name="Albersmeier A."/>
            <person name="Ruckert C."/>
            <person name="Tauch A."/>
        </authorList>
    </citation>
    <scope>NUCLEOTIDE SEQUENCE [LARGE SCALE GENOMIC DNA]</scope>
    <source>
        <strain evidence="2 4">DSM 44264</strain>
    </source>
</reference>
<feature type="coiled-coil region" evidence="1">
    <location>
        <begin position="25"/>
        <end position="52"/>
    </location>
</feature>
<dbReference type="Proteomes" id="UP000028780">
    <property type="component" value="Chromosome"/>
</dbReference>
<dbReference type="AlphaFoldDB" id="A0A076NQ38"/>
<keyword evidence="4" id="KW-1185">Reference proteome</keyword>
<dbReference type="OrthoDB" id="9905603at2"/>
<keyword evidence="1" id="KW-0175">Coiled coil</keyword>
<dbReference type="HOGENOM" id="CLU_2342020_0_0_11"/>
<evidence type="ECO:0000313" key="2">
    <source>
        <dbReference type="EMBL" id="AIJ34306.1"/>
    </source>
</evidence>
<reference evidence="3 5" key="2">
    <citation type="submission" date="2017-06" db="EMBL/GenBank/DDBJ databases">
        <authorList>
            <consortium name="Pathogen Informatics"/>
        </authorList>
    </citation>
    <scope>NUCLEOTIDE SEQUENCE [LARGE SCALE GENOMIC DNA]</scope>
    <source>
        <strain evidence="3 5">NCTC13015</strain>
    </source>
</reference>
<organism evidence="2 4">
    <name type="scientific">Corynebacterium imitans</name>
    <dbReference type="NCBI Taxonomy" id="156978"/>
    <lineage>
        <taxon>Bacteria</taxon>
        <taxon>Bacillati</taxon>
        <taxon>Actinomycetota</taxon>
        <taxon>Actinomycetes</taxon>
        <taxon>Mycobacteriales</taxon>
        <taxon>Corynebacteriaceae</taxon>
        <taxon>Corynebacterium</taxon>
    </lineage>
</organism>
<evidence type="ECO:0000313" key="3">
    <source>
        <dbReference type="EMBL" id="SNV84572.1"/>
    </source>
</evidence>
<dbReference type="KEGG" id="cii:CIMIT_10790"/>
<gene>
    <name evidence="2" type="ORF">CIMIT_10790</name>
    <name evidence="3" type="ORF">SAMEA4535761_02215</name>
</gene>
<dbReference type="RefSeq" id="WP_038592741.1">
    <property type="nucleotide sequence ID" value="NZ_CP009211.1"/>
</dbReference>
<evidence type="ECO:0000256" key="1">
    <source>
        <dbReference type="SAM" id="Coils"/>
    </source>
</evidence>
<protein>
    <submittedName>
        <fullName evidence="2">Uncharacterized protein</fullName>
    </submittedName>
</protein>